<dbReference type="Pfam" id="PF00583">
    <property type="entry name" value="Acetyltransf_1"/>
    <property type="match status" value="1"/>
</dbReference>
<protein>
    <submittedName>
        <fullName evidence="2">GNAT family N-acetyltransferase</fullName>
        <ecNumber evidence="2">2.3.-.-</ecNumber>
    </submittedName>
</protein>
<dbReference type="RefSeq" id="WP_377963771.1">
    <property type="nucleotide sequence ID" value="NZ_JBHZOL010000056.1"/>
</dbReference>
<dbReference type="Proteomes" id="UP001600165">
    <property type="component" value="Unassembled WGS sequence"/>
</dbReference>
<dbReference type="PROSITE" id="PS51186">
    <property type="entry name" value="GNAT"/>
    <property type="match status" value="1"/>
</dbReference>
<dbReference type="GO" id="GO:0016746">
    <property type="term" value="F:acyltransferase activity"/>
    <property type="evidence" value="ECO:0007669"/>
    <property type="project" value="UniProtKB-KW"/>
</dbReference>
<dbReference type="Gene3D" id="3.40.630.30">
    <property type="match status" value="1"/>
</dbReference>
<dbReference type="CDD" id="cd04301">
    <property type="entry name" value="NAT_SF"/>
    <property type="match status" value="1"/>
</dbReference>
<evidence type="ECO:0000313" key="2">
    <source>
        <dbReference type="EMBL" id="MFE4106222.1"/>
    </source>
</evidence>
<comment type="caution">
    <text evidence="2">The sequence shown here is derived from an EMBL/GenBank/DDBJ whole genome shotgun (WGS) entry which is preliminary data.</text>
</comment>
<accession>A0ABW6IER9</accession>
<dbReference type="PANTHER" id="PTHR43415">
    <property type="entry name" value="SPERMIDINE N(1)-ACETYLTRANSFERASE"/>
    <property type="match status" value="1"/>
</dbReference>
<dbReference type="EC" id="2.3.-.-" evidence="2"/>
<gene>
    <name evidence="2" type="ORF">ACFVKH_08040</name>
</gene>
<proteinExistence type="predicted"/>
<dbReference type="InterPro" id="IPR016181">
    <property type="entry name" value="Acyl_CoA_acyltransferase"/>
</dbReference>
<keyword evidence="2" id="KW-0808">Transferase</keyword>
<evidence type="ECO:0000259" key="1">
    <source>
        <dbReference type="PROSITE" id="PS51186"/>
    </source>
</evidence>
<reference evidence="2 3" key="1">
    <citation type="submission" date="2024-10" db="EMBL/GenBank/DDBJ databases">
        <authorList>
            <person name="Ratan Roy A."/>
            <person name="Morales Sandoval P.H."/>
            <person name="De Los Santos Villalobos S."/>
            <person name="Chakraborty S."/>
            <person name="Mukherjee J."/>
        </authorList>
    </citation>
    <scope>NUCLEOTIDE SEQUENCE [LARGE SCALE GENOMIC DNA]</scope>
    <source>
        <strain evidence="2 3">S1</strain>
    </source>
</reference>
<dbReference type="SUPFAM" id="SSF55729">
    <property type="entry name" value="Acyl-CoA N-acyltransferases (Nat)"/>
    <property type="match status" value="1"/>
</dbReference>
<keyword evidence="2" id="KW-0012">Acyltransferase</keyword>
<keyword evidence="3" id="KW-1185">Reference proteome</keyword>
<sequence length="184" mass="20868">MSAKIRFRHTTETDVDFVLATEQHLDNARFVVGWPRSRHLGCLQKADELHFILERTADAQAVGYLIMAGLTNPNHNLELCRLVIADKGRGYGRAALRYAKQLAFETYNAHRLWLDLKVYNHRAKHLYEQEGFVAEGILRECIKTEQGFESLLVMSILQAEYRQTLTSPLSAAGSVNPPNSHSNC</sequence>
<organism evidence="2 3">
    <name type="scientific">Almyronema epifaneia S1</name>
    <dbReference type="NCBI Taxonomy" id="2991925"/>
    <lineage>
        <taxon>Bacteria</taxon>
        <taxon>Bacillati</taxon>
        <taxon>Cyanobacteriota</taxon>
        <taxon>Cyanophyceae</taxon>
        <taxon>Nodosilineales</taxon>
        <taxon>Nodosilineaceae</taxon>
        <taxon>Almyronema</taxon>
        <taxon>Almyronema epifaneia</taxon>
    </lineage>
</organism>
<name>A0ABW6IER9_9CYAN</name>
<dbReference type="PANTHER" id="PTHR43415:SF3">
    <property type="entry name" value="GNAT-FAMILY ACETYLTRANSFERASE"/>
    <property type="match status" value="1"/>
</dbReference>
<dbReference type="InterPro" id="IPR000182">
    <property type="entry name" value="GNAT_dom"/>
</dbReference>
<feature type="domain" description="N-acetyltransferase" evidence="1">
    <location>
        <begin position="5"/>
        <end position="159"/>
    </location>
</feature>
<dbReference type="EMBL" id="JBHZOL010000056">
    <property type="protein sequence ID" value="MFE4106222.1"/>
    <property type="molecule type" value="Genomic_DNA"/>
</dbReference>
<evidence type="ECO:0000313" key="3">
    <source>
        <dbReference type="Proteomes" id="UP001600165"/>
    </source>
</evidence>